<feature type="compositionally biased region" description="Basic and acidic residues" evidence="3">
    <location>
        <begin position="326"/>
        <end position="350"/>
    </location>
</feature>
<evidence type="ECO:0000256" key="2">
    <source>
        <dbReference type="PROSITE-ProRule" id="PRU00176"/>
    </source>
</evidence>
<protein>
    <recommendedName>
        <fullName evidence="4">RRM domain-containing protein</fullName>
    </recommendedName>
</protein>
<dbReference type="SMART" id="SM00360">
    <property type="entry name" value="RRM"/>
    <property type="match status" value="2"/>
</dbReference>
<dbReference type="InterPro" id="IPR035979">
    <property type="entry name" value="RBD_domain_sf"/>
</dbReference>
<evidence type="ECO:0000313" key="6">
    <source>
        <dbReference type="Proteomes" id="UP000092321"/>
    </source>
</evidence>
<keyword evidence="6" id="KW-1185">Reference proteome</keyword>
<dbReference type="InterPro" id="IPR000504">
    <property type="entry name" value="RRM_dom"/>
</dbReference>
<evidence type="ECO:0000259" key="4">
    <source>
        <dbReference type="PROSITE" id="PS50102"/>
    </source>
</evidence>
<dbReference type="PROSITE" id="PS50102">
    <property type="entry name" value="RRM"/>
    <property type="match status" value="2"/>
</dbReference>
<dbReference type="SUPFAM" id="SSF54928">
    <property type="entry name" value="RNA-binding domain, RBD"/>
    <property type="match status" value="2"/>
</dbReference>
<feature type="region of interest" description="Disordered" evidence="3">
    <location>
        <begin position="85"/>
        <end position="113"/>
    </location>
</feature>
<feature type="region of interest" description="Disordered" evidence="3">
    <location>
        <begin position="300"/>
        <end position="401"/>
    </location>
</feature>
<feature type="compositionally biased region" description="Basic and acidic residues" evidence="3">
    <location>
        <begin position="363"/>
        <end position="372"/>
    </location>
</feature>
<dbReference type="AlphaFoldDB" id="A0A1B7TDU2"/>
<feature type="domain" description="RRM" evidence="4">
    <location>
        <begin position="230"/>
        <end position="308"/>
    </location>
</feature>
<dbReference type="CDD" id="cd12397">
    <property type="entry name" value="RRM2_Nop13p_fungi"/>
    <property type="match status" value="1"/>
</dbReference>
<proteinExistence type="predicted"/>
<evidence type="ECO:0000256" key="1">
    <source>
        <dbReference type="ARBA" id="ARBA00022884"/>
    </source>
</evidence>
<evidence type="ECO:0000256" key="3">
    <source>
        <dbReference type="SAM" id="MobiDB-lite"/>
    </source>
</evidence>
<dbReference type="OrthoDB" id="1875751at2759"/>
<gene>
    <name evidence="5" type="ORF">HANVADRAFT_2260</name>
</gene>
<feature type="compositionally biased region" description="Acidic residues" evidence="3">
    <location>
        <begin position="101"/>
        <end position="110"/>
    </location>
</feature>
<comment type="caution">
    <text evidence="5">The sequence shown here is derived from an EMBL/GenBank/DDBJ whole genome shotgun (WGS) entry which is preliminary data.</text>
</comment>
<sequence>MSDSEGEATKIEQVESTNVVEKALLDPTKKRKASDEIEVDLSASVPLSKKQKRLLRRGKITLEEVNKKFNIDPESIKEYEQELQEKKTTENAKQRAADAAFTEEADEEKEETIPKREKREVVKHSVWIGNLSFDTIKEDIQRYIIAKVDIIEEKDIVRVNMPLAKNDGKQIKNKGFLYMDFATEEQKNRVIALSEGELNGRNLLIKDAKNYNGRPDKNDPIANSKNPPSKILFVGNLSFDTTDEQLQKHYQHCGEIKRIRMATFEDTGKCKGFAFLDFVDEESCIKAMKDKSTYKMAGRPLRMEFGEDRSKRNVKKKPQQQQRGGHNLERDISNTHNRNDNNKRERREYSAESQQPPAKRVKRDNYNNDKNGRVKSSIALASAQRASAAIVKSTGKKRTFE</sequence>
<organism evidence="5 6">
    <name type="scientific">Hanseniaspora valbyensis NRRL Y-1626</name>
    <dbReference type="NCBI Taxonomy" id="766949"/>
    <lineage>
        <taxon>Eukaryota</taxon>
        <taxon>Fungi</taxon>
        <taxon>Dikarya</taxon>
        <taxon>Ascomycota</taxon>
        <taxon>Saccharomycotina</taxon>
        <taxon>Saccharomycetes</taxon>
        <taxon>Saccharomycodales</taxon>
        <taxon>Saccharomycodaceae</taxon>
        <taxon>Hanseniaspora</taxon>
    </lineage>
</organism>
<dbReference type="GO" id="GO:0005730">
    <property type="term" value="C:nucleolus"/>
    <property type="evidence" value="ECO:0007669"/>
    <property type="project" value="TreeGrafter"/>
</dbReference>
<reference evidence="6" key="1">
    <citation type="journal article" date="2016" name="Proc. Natl. Acad. Sci. U.S.A.">
        <title>Comparative genomics of biotechnologically important yeasts.</title>
        <authorList>
            <person name="Riley R."/>
            <person name="Haridas S."/>
            <person name="Wolfe K.H."/>
            <person name="Lopes M.R."/>
            <person name="Hittinger C.T."/>
            <person name="Goeker M."/>
            <person name="Salamov A.A."/>
            <person name="Wisecaver J.H."/>
            <person name="Long T.M."/>
            <person name="Calvey C.H."/>
            <person name="Aerts A.L."/>
            <person name="Barry K.W."/>
            <person name="Choi C."/>
            <person name="Clum A."/>
            <person name="Coughlan A.Y."/>
            <person name="Deshpande S."/>
            <person name="Douglass A.P."/>
            <person name="Hanson S.J."/>
            <person name="Klenk H.-P."/>
            <person name="LaButti K.M."/>
            <person name="Lapidus A."/>
            <person name="Lindquist E.A."/>
            <person name="Lipzen A.M."/>
            <person name="Meier-Kolthoff J.P."/>
            <person name="Ohm R.A."/>
            <person name="Otillar R.P."/>
            <person name="Pangilinan J.L."/>
            <person name="Peng Y."/>
            <person name="Rokas A."/>
            <person name="Rosa C.A."/>
            <person name="Scheuner C."/>
            <person name="Sibirny A.A."/>
            <person name="Slot J.C."/>
            <person name="Stielow J.B."/>
            <person name="Sun H."/>
            <person name="Kurtzman C.P."/>
            <person name="Blackwell M."/>
            <person name="Grigoriev I.V."/>
            <person name="Jeffries T.W."/>
        </authorList>
    </citation>
    <scope>NUCLEOTIDE SEQUENCE [LARGE SCALE GENOMIC DNA]</scope>
    <source>
        <strain evidence="6">NRRL Y-1626</strain>
    </source>
</reference>
<accession>A0A1B7TDU2</accession>
<dbReference type="Gene3D" id="3.30.70.330">
    <property type="match status" value="2"/>
</dbReference>
<dbReference type="PANTHER" id="PTHR23236:SF95">
    <property type="entry name" value="NUCLEOLAR PROTEIN 13"/>
    <property type="match status" value="1"/>
</dbReference>
<dbReference type="EMBL" id="LXPE01000012">
    <property type="protein sequence ID" value="OBA26890.1"/>
    <property type="molecule type" value="Genomic_DNA"/>
</dbReference>
<evidence type="ECO:0000313" key="5">
    <source>
        <dbReference type="EMBL" id="OBA26890.1"/>
    </source>
</evidence>
<dbReference type="Proteomes" id="UP000092321">
    <property type="component" value="Unassembled WGS sequence"/>
</dbReference>
<feature type="compositionally biased region" description="Basic and acidic residues" evidence="3">
    <location>
        <begin position="85"/>
        <end position="96"/>
    </location>
</feature>
<dbReference type="PANTHER" id="PTHR23236">
    <property type="entry name" value="EUKARYOTIC TRANSLATION INITIATION FACTOR 4B/4H"/>
    <property type="match status" value="1"/>
</dbReference>
<dbReference type="InterPro" id="IPR012677">
    <property type="entry name" value="Nucleotide-bd_a/b_plait_sf"/>
</dbReference>
<dbReference type="InterPro" id="IPR034226">
    <property type="entry name" value="Nop13/Rnp24_RRM2"/>
</dbReference>
<dbReference type="GO" id="GO:0003723">
    <property type="term" value="F:RNA binding"/>
    <property type="evidence" value="ECO:0007669"/>
    <property type="project" value="UniProtKB-UniRule"/>
</dbReference>
<dbReference type="Pfam" id="PF00076">
    <property type="entry name" value="RRM_1"/>
    <property type="match status" value="1"/>
</dbReference>
<keyword evidence="1 2" id="KW-0694">RNA-binding</keyword>
<feature type="domain" description="RRM" evidence="4">
    <location>
        <begin position="124"/>
        <end position="210"/>
    </location>
</feature>
<feature type="compositionally biased region" description="Basic and acidic residues" evidence="3">
    <location>
        <begin position="301"/>
        <end position="311"/>
    </location>
</feature>
<name>A0A1B7TDU2_9ASCO</name>
<feature type="compositionally biased region" description="Low complexity" evidence="3">
    <location>
        <begin position="376"/>
        <end position="389"/>
    </location>
</feature>